<gene>
    <name evidence="1" type="ORF">PHMEG_0005900</name>
</gene>
<sequence length="318" mass="36350">MYFDFVGVLSNVGRICCERKRQLDEEIIEVTEYRWVKMIDCSSSHELVVKLSECSQPAVFRSLEAGNILMITKLQWVMLPGVDTNKRIQYATTSVFSVLRTNEAVFPFHSIEECNLNFYFANDIRKNTVPTSRKFIGESKLTAHIEKKYRPRNCLPTDVEEFKKVFGLEVCSFSELSLLLLHMEAYEQRHVGFIGQIKSINSGESVLLELNEPKNPAQKLTVAVSVSALYQRPAIKGTVKTVTPPELISLIRLLPAEVVVDIYDKAFEDGRSRNFGLSLEFIKEYLSTSNRDFFFSLQLYRNGIGYVSWDVDAILVMP</sequence>
<name>A0A225WQG0_9STRA</name>
<dbReference type="GO" id="GO:0003697">
    <property type="term" value="F:single-stranded DNA binding"/>
    <property type="evidence" value="ECO:0007669"/>
    <property type="project" value="InterPro"/>
</dbReference>
<evidence type="ECO:0000313" key="2">
    <source>
        <dbReference type="Proteomes" id="UP000198211"/>
    </source>
</evidence>
<dbReference type="OrthoDB" id="123282at2759"/>
<dbReference type="AlphaFoldDB" id="A0A225WQG0"/>
<evidence type="ECO:0000313" key="1">
    <source>
        <dbReference type="EMBL" id="OWZ19802.1"/>
    </source>
</evidence>
<proteinExistence type="predicted"/>
<dbReference type="EMBL" id="NBNE01000399">
    <property type="protein sequence ID" value="OWZ19802.1"/>
    <property type="molecule type" value="Genomic_DNA"/>
</dbReference>
<protein>
    <submittedName>
        <fullName evidence="1">Uncharacterized protein</fullName>
    </submittedName>
</protein>
<reference evidence="2" key="1">
    <citation type="submission" date="2017-03" db="EMBL/GenBank/DDBJ databases">
        <title>Phytopthora megakarya and P. palmivora, two closely related causual agents of cacao black pod achieved similar genome size and gene model numbers by different mechanisms.</title>
        <authorList>
            <person name="Ali S."/>
            <person name="Shao J."/>
            <person name="Larry D.J."/>
            <person name="Kronmiller B."/>
            <person name="Shen D."/>
            <person name="Strem M.D."/>
            <person name="Melnick R.L."/>
            <person name="Guiltinan M.J."/>
            <person name="Tyler B.M."/>
            <person name="Meinhardt L.W."/>
            <person name="Bailey B.A."/>
        </authorList>
    </citation>
    <scope>NUCLEOTIDE SEQUENCE [LARGE SCALE GENOMIC DNA]</scope>
    <source>
        <strain evidence="2">zdho120</strain>
    </source>
</reference>
<organism evidence="1 2">
    <name type="scientific">Phytophthora megakarya</name>
    <dbReference type="NCBI Taxonomy" id="4795"/>
    <lineage>
        <taxon>Eukaryota</taxon>
        <taxon>Sar</taxon>
        <taxon>Stramenopiles</taxon>
        <taxon>Oomycota</taxon>
        <taxon>Peronosporomycetes</taxon>
        <taxon>Peronosporales</taxon>
        <taxon>Peronosporaceae</taxon>
        <taxon>Phytophthora</taxon>
    </lineage>
</organism>
<dbReference type="InterPro" id="IPR040893">
    <property type="entry name" value="RADX"/>
</dbReference>
<dbReference type="Pfam" id="PF17659">
    <property type="entry name" value="RADX"/>
    <property type="match status" value="1"/>
</dbReference>
<keyword evidence="2" id="KW-1185">Reference proteome</keyword>
<dbReference type="Proteomes" id="UP000198211">
    <property type="component" value="Unassembled WGS sequence"/>
</dbReference>
<comment type="caution">
    <text evidence="1">The sequence shown here is derived from an EMBL/GenBank/DDBJ whole genome shotgun (WGS) entry which is preliminary data.</text>
</comment>
<accession>A0A225WQG0</accession>